<name>A0A1G9HYD5_9RHOB</name>
<dbReference type="EMBL" id="FNEK01000071">
    <property type="protein sequence ID" value="SDL17978.1"/>
    <property type="molecule type" value="Genomic_DNA"/>
</dbReference>
<dbReference type="OrthoDB" id="9892212at2"/>
<dbReference type="RefSeq" id="WP_093162800.1">
    <property type="nucleotide sequence ID" value="NZ_FNEK01000071.1"/>
</dbReference>
<reference evidence="1 2" key="1">
    <citation type="submission" date="2016-10" db="EMBL/GenBank/DDBJ databases">
        <authorList>
            <person name="de Groot N.N."/>
        </authorList>
    </citation>
    <scope>NUCLEOTIDE SEQUENCE [LARGE SCALE GENOMIC DNA]</scope>
    <source>
        <strain evidence="1 2">DSM 25294</strain>
    </source>
</reference>
<accession>A0A1G9HYD5</accession>
<dbReference type="AlphaFoldDB" id="A0A1G9HYD5"/>
<organism evidence="1 2">
    <name type="scientific">Aliiruegeria lutimaris</name>
    <dbReference type="NCBI Taxonomy" id="571298"/>
    <lineage>
        <taxon>Bacteria</taxon>
        <taxon>Pseudomonadati</taxon>
        <taxon>Pseudomonadota</taxon>
        <taxon>Alphaproteobacteria</taxon>
        <taxon>Rhodobacterales</taxon>
        <taxon>Roseobacteraceae</taxon>
        <taxon>Aliiruegeria</taxon>
    </lineage>
</organism>
<evidence type="ECO:0000313" key="2">
    <source>
        <dbReference type="Proteomes" id="UP000199382"/>
    </source>
</evidence>
<sequence>MVNDLIKHLEERDVYISPTMKAEILQAQRLSDDVISMMNWFGRVMTALSSLRKNVVLGDAEASKG</sequence>
<protein>
    <submittedName>
        <fullName evidence="1">Uncharacterized protein</fullName>
    </submittedName>
</protein>
<keyword evidence="2" id="KW-1185">Reference proteome</keyword>
<gene>
    <name evidence="1" type="ORF">SAMN04488026_107117</name>
</gene>
<dbReference type="Proteomes" id="UP000199382">
    <property type="component" value="Unassembled WGS sequence"/>
</dbReference>
<proteinExistence type="predicted"/>
<evidence type="ECO:0000313" key="1">
    <source>
        <dbReference type="EMBL" id="SDL17978.1"/>
    </source>
</evidence>